<feature type="binding site" evidence="13">
    <location>
        <position position="123"/>
    </location>
    <ligand>
        <name>substrate</name>
    </ligand>
</feature>
<evidence type="ECO:0000256" key="11">
    <source>
        <dbReference type="ARBA" id="ARBA00032305"/>
    </source>
</evidence>
<keyword evidence="13" id="KW-0460">Magnesium</keyword>
<comment type="cofactor">
    <cofactor evidence="13">
        <name>Mg(2+)</name>
        <dbReference type="ChEBI" id="CHEBI:18420"/>
    </cofactor>
</comment>
<dbReference type="PANTHER" id="PTHR33254">
    <property type="entry name" value="4-HYDROXY-4-METHYL-2-OXOGLUTARATE ALDOLASE 3-RELATED"/>
    <property type="match status" value="1"/>
</dbReference>
<dbReference type="SUPFAM" id="SSF89562">
    <property type="entry name" value="RraA-like"/>
    <property type="match status" value="1"/>
</dbReference>
<evidence type="ECO:0000256" key="10">
    <source>
        <dbReference type="ARBA" id="ARBA00030169"/>
    </source>
</evidence>
<dbReference type="EMBL" id="FNVU01000006">
    <property type="protein sequence ID" value="SEG56866.1"/>
    <property type="molecule type" value="Genomic_DNA"/>
</dbReference>
<comment type="catalytic activity">
    <reaction evidence="12">
        <text>oxaloacetate + H(+) = pyruvate + CO2</text>
        <dbReference type="Rhea" id="RHEA:15641"/>
        <dbReference type="ChEBI" id="CHEBI:15361"/>
        <dbReference type="ChEBI" id="CHEBI:15378"/>
        <dbReference type="ChEBI" id="CHEBI:16452"/>
        <dbReference type="ChEBI" id="CHEBI:16526"/>
        <dbReference type="EC" id="4.1.1.112"/>
    </reaction>
</comment>
<evidence type="ECO:0000256" key="3">
    <source>
        <dbReference type="ARBA" id="ARBA00008621"/>
    </source>
</evidence>
<dbReference type="Proteomes" id="UP000236754">
    <property type="component" value="Unassembled WGS sequence"/>
</dbReference>
<dbReference type="EC" id="4.1.3.17" evidence="5"/>
<dbReference type="InterPro" id="IPR036704">
    <property type="entry name" value="RraA/RraA-like_sf"/>
</dbReference>
<evidence type="ECO:0000256" key="9">
    <source>
        <dbReference type="ARBA" id="ARBA00029596"/>
    </source>
</evidence>
<keyword evidence="13" id="KW-0479">Metal-binding</keyword>
<reference evidence="14 15" key="1">
    <citation type="submission" date="2016-10" db="EMBL/GenBank/DDBJ databases">
        <authorList>
            <person name="de Groot N.N."/>
        </authorList>
    </citation>
    <scope>NUCLEOTIDE SEQUENCE [LARGE SCALE GENOMIC DNA]</scope>
    <source>
        <strain evidence="14 15">CGMCC 4.2023</strain>
    </source>
</reference>
<evidence type="ECO:0000256" key="6">
    <source>
        <dbReference type="ARBA" id="ARBA00012947"/>
    </source>
</evidence>
<evidence type="ECO:0000256" key="8">
    <source>
        <dbReference type="ARBA" id="ARBA00025046"/>
    </source>
</evidence>
<accession>A0A1H6B9L8</accession>
<dbReference type="InterPro" id="IPR005493">
    <property type="entry name" value="RraA/RraA-like"/>
</dbReference>
<dbReference type="GO" id="GO:0047443">
    <property type="term" value="F:4-hydroxy-4-methyl-2-oxoglutarate aldolase activity"/>
    <property type="evidence" value="ECO:0007669"/>
    <property type="project" value="UniProtKB-EC"/>
</dbReference>
<dbReference type="AlphaFoldDB" id="A0A1H6B9L8"/>
<feature type="binding site" evidence="13">
    <location>
        <position position="124"/>
    </location>
    <ligand>
        <name>Mg(2+)</name>
        <dbReference type="ChEBI" id="CHEBI:18420"/>
    </ligand>
</feature>
<dbReference type="Gene3D" id="3.50.30.40">
    <property type="entry name" value="Ribonuclease E inhibitor RraA/RraA-like"/>
    <property type="match status" value="1"/>
</dbReference>
<dbReference type="OrthoDB" id="9805307at2"/>
<comment type="similarity">
    <text evidence="3">Belongs to the class II aldolase/RraA-like family.</text>
</comment>
<evidence type="ECO:0000313" key="15">
    <source>
        <dbReference type="Proteomes" id="UP000236754"/>
    </source>
</evidence>
<evidence type="ECO:0000256" key="4">
    <source>
        <dbReference type="ARBA" id="ARBA00011233"/>
    </source>
</evidence>
<dbReference type="RefSeq" id="WP_103886564.1">
    <property type="nucleotide sequence ID" value="NZ_FNVU01000006.1"/>
</dbReference>
<comment type="catalytic activity">
    <reaction evidence="1">
        <text>4-hydroxy-4-methyl-2-oxoglutarate = 2 pyruvate</text>
        <dbReference type="Rhea" id="RHEA:22748"/>
        <dbReference type="ChEBI" id="CHEBI:15361"/>
        <dbReference type="ChEBI" id="CHEBI:58276"/>
        <dbReference type="EC" id="4.1.3.17"/>
    </reaction>
</comment>
<comment type="subunit">
    <text evidence="4">Homotrimer.</text>
</comment>
<name>A0A1H6B9L8_9ACTN</name>
<comment type="function">
    <text evidence="8">Catalyzes the aldol cleavage of 4-hydroxy-4-methyl-2-oxoglutarate (HMG) into 2 molecules of pyruvate. Also contains a secondary oxaloacetate (OAA) decarboxylase activity due to the common pyruvate enolate transition state formed following C-C bond cleavage in the retro-aldol and decarboxylation reactions.</text>
</comment>
<dbReference type="GO" id="GO:0008948">
    <property type="term" value="F:oxaloacetate decarboxylase activity"/>
    <property type="evidence" value="ECO:0007669"/>
    <property type="project" value="UniProtKB-EC"/>
</dbReference>
<evidence type="ECO:0000256" key="7">
    <source>
        <dbReference type="ARBA" id="ARBA00016549"/>
    </source>
</evidence>
<proteinExistence type="inferred from homology"/>
<gene>
    <name evidence="14" type="ORF">SAMN05216223_106304</name>
</gene>
<dbReference type="EC" id="4.1.1.112" evidence="6"/>
<evidence type="ECO:0000256" key="2">
    <source>
        <dbReference type="ARBA" id="ARBA00001968"/>
    </source>
</evidence>
<comment type="cofactor">
    <cofactor evidence="2">
        <name>a divalent metal cation</name>
        <dbReference type="ChEBI" id="CHEBI:60240"/>
    </cofactor>
</comment>
<keyword evidence="15" id="KW-1185">Reference proteome</keyword>
<dbReference type="GO" id="GO:0046872">
    <property type="term" value="F:metal ion binding"/>
    <property type="evidence" value="ECO:0007669"/>
    <property type="project" value="UniProtKB-KW"/>
</dbReference>
<evidence type="ECO:0000256" key="13">
    <source>
        <dbReference type="PIRSR" id="PIRSR605493-1"/>
    </source>
</evidence>
<sequence>MGSSDDTDRAAQAAALGCAALVDAMGRVHRHRAHILALASPDPSRALFGPAVTVQYVPYRDDLSRPDVGFGELFHQAAGPAPAGKVLVLSSGGYPDASHGGGTKLSRVANEGLAGVLTDGRLRDFGELRGYGFATWCRGEATHWGGDTAMPFTANATVEVGGVCVTPGDYVYADASGAVVIPGASLDRVLSEARAIDAEDRATMERMRGEQPG</sequence>
<evidence type="ECO:0000256" key="1">
    <source>
        <dbReference type="ARBA" id="ARBA00001342"/>
    </source>
</evidence>
<organism evidence="14 15">
    <name type="scientific">Actinacidiphila yanglinensis</name>
    <dbReference type="NCBI Taxonomy" id="310779"/>
    <lineage>
        <taxon>Bacteria</taxon>
        <taxon>Bacillati</taxon>
        <taxon>Actinomycetota</taxon>
        <taxon>Actinomycetes</taxon>
        <taxon>Kitasatosporales</taxon>
        <taxon>Streptomycetaceae</taxon>
        <taxon>Actinacidiphila</taxon>
    </lineage>
</organism>
<evidence type="ECO:0000313" key="14">
    <source>
        <dbReference type="EMBL" id="SEG56866.1"/>
    </source>
</evidence>
<dbReference type="PANTHER" id="PTHR33254:SF4">
    <property type="entry name" value="4-HYDROXY-4-METHYL-2-OXOGLUTARATE ALDOLASE 3-RELATED"/>
    <property type="match status" value="1"/>
</dbReference>
<dbReference type="CDD" id="cd16841">
    <property type="entry name" value="RraA_family"/>
    <property type="match status" value="1"/>
</dbReference>
<dbReference type="Pfam" id="PF03737">
    <property type="entry name" value="RraA-like"/>
    <property type="match status" value="1"/>
</dbReference>
<evidence type="ECO:0000256" key="5">
    <source>
        <dbReference type="ARBA" id="ARBA00012213"/>
    </source>
</evidence>
<protein>
    <recommendedName>
        <fullName evidence="7">Putative 4-hydroxy-4-methyl-2-oxoglutarate aldolase</fullName>
        <ecNumber evidence="6">4.1.1.112</ecNumber>
        <ecNumber evidence="5">4.1.3.17</ecNumber>
    </recommendedName>
    <alternativeName>
        <fullName evidence="11">Oxaloacetate decarboxylase</fullName>
    </alternativeName>
    <alternativeName>
        <fullName evidence="9">Regulator of ribonuclease activity homolog</fullName>
    </alternativeName>
    <alternativeName>
        <fullName evidence="10">RraA-like protein</fullName>
    </alternativeName>
</protein>
<evidence type="ECO:0000256" key="12">
    <source>
        <dbReference type="ARBA" id="ARBA00047973"/>
    </source>
</evidence>